<evidence type="ECO:0000256" key="8">
    <source>
        <dbReference type="ARBA" id="ARBA00029814"/>
    </source>
</evidence>
<proteinExistence type="inferred from homology"/>
<name>A0A068RSP5_9FUNG</name>
<reference evidence="14" key="1">
    <citation type="submission" date="2013-08" db="EMBL/GenBank/DDBJ databases">
        <title>Gene expansion shapes genome architecture in the human pathogen Lichtheimia corymbifera: an evolutionary genomics analysis in the ancient terrestrial Mucorales (Mucoromycotina).</title>
        <authorList>
            <person name="Schwartze V.U."/>
            <person name="Winter S."/>
            <person name="Shelest E."/>
            <person name="Marcet-Houben M."/>
            <person name="Horn F."/>
            <person name="Wehner S."/>
            <person name="Hoffmann K."/>
            <person name="Riege K."/>
            <person name="Sammeth M."/>
            <person name="Nowrousian M."/>
            <person name="Valiante V."/>
            <person name="Linde J."/>
            <person name="Jacobsen I.D."/>
            <person name="Marz M."/>
            <person name="Brakhage A.A."/>
            <person name="Gabaldon T."/>
            <person name="Bocker S."/>
            <person name="Voigt K."/>
        </authorList>
    </citation>
    <scope>NUCLEOTIDE SEQUENCE [LARGE SCALE GENOMIC DNA]</scope>
    <source>
        <strain evidence="14">FSU 9682</strain>
    </source>
</reference>
<evidence type="ECO:0000256" key="7">
    <source>
        <dbReference type="ARBA" id="ARBA00022840"/>
    </source>
</evidence>
<evidence type="ECO:0000256" key="1">
    <source>
        <dbReference type="ARBA" id="ARBA00005156"/>
    </source>
</evidence>
<dbReference type="Gene3D" id="3.40.50.620">
    <property type="entry name" value="HUPs"/>
    <property type="match status" value="1"/>
</dbReference>
<evidence type="ECO:0000256" key="4">
    <source>
        <dbReference type="ARBA" id="ARBA00018426"/>
    </source>
</evidence>
<dbReference type="OrthoDB" id="686384at2759"/>
<evidence type="ECO:0000256" key="6">
    <source>
        <dbReference type="ARBA" id="ARBA00022741"/>
    </source>
</evidence>
<dbReference type="GO" id="GO:0017178">
    <property type="term" value="F:diphthine-ammonia ligase activity"/>
    <property type="evidence" value="ECO:0007669"/>
    <property type="project" value="UniProtKB-EC"/>
</dbReference>
<comment type="caution">
    <text evidence="14">The sequence shown here is derived from an EMBL/GenBank/DDBJ whole genome shotgun (WGS) entry which is preliminary data.</text>
</comment>
<comment type="pathway">
    <text evidence="1">Protein modification; peptidyl-diphthamide biosynthesis.</text>
</comment>
<dbReference type="InterPro" id="IPR014729">
    <property type="entry name" value="Rossmann-like_a/b/a_fold"/>
</dbReference>
<dbReference type="GO" id="GO:0005524">
    <property type="term" value="F:ATP binding"/>
    <property type="evidence" value="ECO:0007669"/>
    <property type="project" value="UniProtKB-KW"/>
</dbReference>
<evidence type="ECO:0000313" key="15">
    <source>
        <dbReference type="Proteomes" id="UP000027586"/>
    </source>
</evidence>
<gene>
    <name evidence="14" type="ORF">LCOR_04418.1</name>
</gene>
<evidence type="ECO:0000256" key="5">
    <source>
        <dbReference type="ARBA" id="ARBA00022598"/>
    </source>
</evidence>
<dbReference type="PANTHER" id="PTHR12196">
    <property type="entry name" value="DOMAIN OF UNKNOWN FUNCTION 71 DUF71 -CONTAINING PROTEIN"/>
    <property type="match status" value="1"/>
</dbReference>
<dbReference type="VEuPathDB" id="FungiDB:LCOR_04418.1"/>
<dbReference type="GO" id="GO:0017183">
    <property type="term" value="P:protein histidyl modification to diphthamide"/>
    <property type="evidence" value="ECO:0007669"/>
    <property type="project" value="TreeGrafter"/>
</dbReference>
<comment type="similarity">
    <text evidence="2">Belongs to the Diphthine--ammonia ligase family.</text>
</comment>
<dbReference type="Proteomes" id="UP000027586">
    <property type="component" value="Unassembled WGS sequence"/>
</dbReference>
<dbReference type="STRING" id="1263082.A0A068RSP5"/>
<keyword evidence="6" id="KW-0547">Nucleotide-binding</keyword>
<dbReference type="FunFam" id="3.90.1490.10:FF:000001">
    <property type="entry name" value="Diphthine--ammonia ligase"/>
    <property type="match status" value="1"/>
</dbReference>
<feature type="domain" description="Diphthamide synthase" evidence="13">
    <location>
        <begin position="1"/>
        <end position="234"/>
    </location>
</feature>
<dbReference type="FunFam" id="3.40.50.620:FF:000069">
    <property type="entry name" value="diphthine--ammonia ligase"/>
    <property type="match status" value="1"/>
</dbReference>
<keyword evidence="15" id="KW-1185">Reference proteome</keyword>
<organism evidence="14 15">
    <name type="scientific">Lichtheimia corymbifera JMRC:FSU:9682</name>
    <dbReference type="NCBI Taxonomy" id="1263082"/>
    <lineage>
        <taxon>Eukaryota</taxon>
        <taxon>Fungi</taxon>
        <taxon>Fungi incertae sedis</taxon>
        <taxon>Mucoromycota</taxon>
        <taxon>Mucoromycotina</taxon>
        <taxon>Mucoromycetes</taxon>
        <taxon>Mucorales</taxon>
        <taxon>Lichtheimiaceae</taxon>
        <taxon>Lichtheimia</taxon>
    </lineage>
</organism>
<dbReference type="SUPFAM" id="SSF52402">
    <property type="entry name" value="Adenine nucleotide alpha hydrolases-like"/>
    <property type="match status" value="1"/>
</dbReference>
<dbReference type="CDD" id="cd01994">
    <property type="entry name" value="AANH_PF0828-like"/>
    <property type="match status" value="1"/>
</dbReference>
<dbReference type="AlphaFoldDB" id="A0A068RSP5"/>
<dbReference type="EC" id="6.3.1.14" evidence="3"/>
<evidence type="ECO:0000256" key="11">
    <source>
        <dbReference type="ARBA" id="ARBA00032849"/>
    </source>
</evidence>
<keyword evidence="7 14" id="KW-0067">ATP-binding</keyword>
<evidence type="ECO:0000256" key="12">
    <source>
        <dbReference type="ARBA" id="ARBA00048108"/>
    </source>
</evidence>
<dbReference type="EMBL" id="CBTN010000015">
    <property type="protein sequence ID" value="CDH53004.1"/>
    <property type="molecule type" value="Genomic_DNA"/>
</dbReference>
<evidence type="ECO:0000256" key="10">
    <source>
        <dbReference type="ARBA" id="ARBA00031552"/>
    </source>
</evidence>
<dbReference type="Gene3D" id="3.90.1490.10">
    <property type="entry name" value="putative n-type atp pyrophosphatase, domain 2"/>
    <property type="match status" value="1"/>
</dbReference>
<evidence type="ECO:0000259" key="13">
    <source>
        <dbReference type="Pfam" id="PF01902"/>
    </source>
</evidence>
<dbReference type="NCBIfam" id="TIGR00290">
    <property type="entry name" value="MJ0570_dom"/>
    <property type="match status" value="1"/>
</dbReference>
<accession>A0A068RSP5</accession>
<comment type="catalytic activity">
    <reaction evidence="12">
        <text>diphthine-[translation elongation factor 2] + NH4(+) + ATP = diphthamide-[translation elongation factor 2] + AMP + diphosphate + H(+)</text>
        <dbReference type="Rhea" id="RHEA:19753"/>
        <dbReference type="Rhea" id="RHEA-COMP:10172"/>
        <dbReference type="Rhea" id="RHEA-COMP:10174"/>
        <dbReference type="ChEBI" id="CHEBI:15378"/>
        <dbReference type="ChEBI" id="CHEBI:16692"/>
        <dbReference type="ChEBI" id="CHEBI:28938"/>
        <dbReference type="ChEBI" id="CHEBI:30616"/>
        <dbReference type="ChEBI" id="CHEBI:33019"/>
        <dbReference type="ChEBI" id="CHEBI:82696"/>
        <dbReference type="ChEBI" id="CHEBI:456215"/>
        <dbReference type="EC" id="6.3.1.14"/>
    </reaction>
</comment>
<dbReference type="InterPro" id="IPR030662">
    <property type="entry name" value="DPH6/MJ0570"/>
</dbReference>
<dbReference type="PANTHER" id="PTHR12196:SF2">
    <property type="entry name" value="DIPHTHINE--AMMONIA LIGASE"/>
    <property type="match status" value="1"/>
</dbReference>
<evidence type="ECO:0000256" key="2">
    <source>
        <dbReference type="ARBA" id="ARBA00008496"/>
    </source>
</evidence>
<sequence>MKVIGLVSGGKDSCYNMMQCVAHGHEITALANLKPPLQSGKDELDSYMYQTVGHDAIQYYAECMDVPLYRGEIRGTPIHQENNYVATPEDETEDLYKLLSEIVKIHPDIQGVSVGAILSNYQRVRVEHVCDRLGLKSLAYLWERDQKELLKEMADSGVQAILVKVAAMGLKASHLGRTIGEMYPLLCELNEKYQCHICGEGGEYETFTLDCPLFKKRIIVNDTQTIVHSDDAFAPVAYLKFKHCSLLNKE</sequence>
<evidence type="ECO:0000256" key="9">
    <source>
        <dbReference type="ARBA" id="ARBA00031202"/>
    </source>
</evidence>
<dbReference type="InterPro" id="IPR002761">
    <property type="entry name" value="Diphthami_syn_dom"/>
</dbReference>
<dbReference type="Pfam" id="PF01902">
    <property type="entry name" value="Diphthami_syn_2"/>
    <property type="match status" value="1"/>
</dbReference>
<keyword evidence="5" id="KW-0436">Ligase</keyword>
<protein>
    <recommendedName>
        <fullName evidence="4">Diphthine--ammonia ligase</fullName>
        <ecNumber evidence="3">6.3.1.14</ecNumber>
    </recommendedName>
    <alternativeName>
        <fullName evidence="9">ATP-binding domain-containing protein 4</fullName>
    </alternativeName>
    <alternativeName>
        <fullName evidence="8">Diphthamide synthase</fullName>
    </alternativeName>
    <alternativeName>
        <fullName evidence="10">Diphthamide synthetase</fullName>
    </alternativeName>
    <alternativeName>
        <fullName evidence="11">Protein DPH6 homolog</fullName>
    </alternativeName>
</protein>
<evidence type="ECO:0000313" key="14">
    <source>
        <dbReference type="EMBL" id="CDH53004.1"/>
    </source>
</evidence>
<dbReference type="PIRSF" id="PIRSF039123">
    <property type="entry name" value="Diphthamide_synthase"/>
    <property type="match status" value="1"/>
</dbReference>
<evidence type="ECO:0000256" key="3">
    <source>
        <dbReference type="ARBA" id="ARBA00012089"/>
    </source>
</evidence>